<organism evidence="1 2">
    <name type="scientific">Oligosphaera ethanolica</name>
    <dbReference type="NCBI Taxonomy" id="760260"/>
    <lineage>
        <taxon>Bacteria</taxon>
        <taxon>Pseudomonadati</taxon>
        <taxon>Lentisphaerota</taxon>
        <taxon>Oligosphaeria</taxon>
        <taxon>Oligosphaerales</taxon>
        <taxon>Oligosphaeraceae</taxon>
        <taxon>Oligosphaera</taxon>
    </lineage>
</organism>
<reference evidence="1" key="1">
    <citation type="submission" date="2023-07" db="EMBL/GenBank/DDBJ databases">
        <title>Genomic Encyclopedia of Type Strains, Phase IV (KMG-IV): sequencing the most valuable type-strain genomes for metagenomic binning, comparative biology and taxonomic classification.</title>
        <authorList>
            <person name="Goeker M."/>
        </authorList>
    </citation>
    <scope>NUCLEOTIDE SEQUENCE</scope>
    <source>
        <strain evidence="1">DSM 24202</strain>
    </source>
</reference>
<evidence type="ECO:0000313" key="1">
    <source>
        <dbReference type="EMBL" id="MDQ0291492.1"/>
    </source>
</evidence>
<dbReference type="InterPro" id="IPR025455">
    <property type="entry name" value="DUF4276"/>
</dbReference>
<dbReference type="RefSeq" id="WP_307264357.1">
    <property type="nucleotide sequence ID" value="NZ_JAUSVL010000001.1"/>
</dbReference>
<dbReference type="Pfam" id="PF14103">
    <property type="entry name" value="DUF4276"/>
    <property type="match status" value="1"/>
</dbReference>
<comment type="caution">
    <text evidence="1">The sequence shown here is derived from an EMBL/GenBank/DDBJ whole genome shotgun (WGS) entry which is preliminary data.</text>
</comment>
<dbReference type="Proteomes" id="UP001238163">
    <property type="component" value="Unassembled WGS sequence"/>
</dbReference>
<dbReference type="AlphaFoldDB" id="A0AAE4ARG7"/>
<keyword evidence="2" id="KW-1185">Reference proteome</keyword>
<evidence type="ECO:0000313" key="2">
    <source>
        <dbReference type="Proteomes" id="UP001238163"/>
    </source>
</evidence>
<evidence type="ECO:0008006" key="3">
    <source>
        <dbReference type="Google" id="ProtNLM"/>
    </source>
</evidence>
<sequence length="227" mass="26242">MIRLHITAEGQTEQEFAKKVLNPHLALFDVYVDARCVLTSKDKRASREYRGGLLSYEKAKKDIQNWLKEDNHSECRFTTMFDLYALPDDFPGYEESLREADKYKRVEVLERAMQQDIKDPRFIPYIQLHEFEALILADPQQLDWEYLEHDRPINNLKSMIDGQNPELINDGPTTAPSKRILAEIPEYDKVTAGAAVACKIGLETLRQKCQHFNVWLTALEQLAGVKS</sequence>
<gene>
    <name evidence="1" type="ORF">J3R75_003599</name>
</gene>
<name>A0AAE4ARG7_9BACT</name>
<dbReference type="EMBL" id="JAUSVL010000001">
    <property type="protein sequence ID" value="MDQ0291492.1"/>
    <property type="molecule type" value="Genomic_DNA"/>
</dbReference>
<proteinExistence type="predicted"/>
<protein>
    <recommendedName>
        <fullName evidence="3">DUF4276 family protein</fullName>
    </recommendedName>
</protein>
<accession>A0AAE4ARG7</accession>